<reference evidence="5" key="1">
    <citation type="journal article" date="2017" name="Nat. Microbiol.">
        <title>Global analysis of biosynthetic gene clusters reveals vast potential of secondary metabolite production in Penicillium species.</title>
        <authorList>
            <person name="Nielsen J.C."/>
            <person name="Grijseels S."/>
            <person name="Prigent S."/>
            <person name="Ji B."/>
            <person name="Dainat J."/>
            <person name="Nielsen K.F."/>
            <person name="Frisvad J.C."/>
            <person name="Workman M."/>
            <person name="Nielsen J."/>
        </authorList>
    </citation>
    <scope>NUCLEOTIDE SEQUENCE [LARGE SCALE GENOMIC DNA]</scope>
    <source>
        <strain evidence="5">IBT 31811</strain>
    </source>
</reference>
<evidence type="ECO:0000313" key="4">
    <source>
        <dbReference type="EMBL" id="OQD80128.1"/>
    </source>
</evidence>
<dbReference type="Pfam" id="PF12697">
    <property type="entry name" value="Abhydrolase_6"/>
    <property type="match status" value="1"/>
</dbReference>
<gene>
    <name evidence="4" type="ORF">PENANT_c039G06042</name>
</gene>
<dbReference type="Proteomes" id="UP000191672">
    <property type="component" value="Unassembled WGS sequence"/>
</dbReference>
<organism evidence="4 5">
    <name type="scientific">Penicillium antarcticum</name>
    <dbReference type="NCBI Taxonomy" id="416450"/>
    <lineage>
        <taxon>Eukaryota</taxon>
        <taxon>Fungi</taxon>
        <taxon>Dikarya</taxon>
        <taxon>Ascomycota</taxon>
        <taxon>Pezizomycotina</taxon>
        <taxon>Eurotiomycetes</taxon>
        <taxon>Eurotiomycetidae</taxon>
        <taxon>Eurotiales</taxon>
        <taxon>Aspergillaceae</taxon>
        <taxon>Penicillium</taxon>
    </lineage>
</organism>
<dbReference type="InterPro" id="IPR000639">
    <property type="entry name" value="Epox_hydrolase-like"/>
</dbReference>
<dbReference type="GO" id="GO:0072330">
    <property type="term" value="P:monocarboxylic acid biosynthetic process"/>
    <property type="evidence" value="ECO:0007669"/>
    <property type="project" value="UniProtKB-ARBA"/>
</dbReference>
<dbReference type="SUPFAM" id="SSF53474">
    <property type="entry name" value="alpha/beta-Hydrolases"/>
    <property type="match status" value="1"/>
</dbReference>
<proteinExistence type="inferred from homology"/>
<name>A0A1V6PT01_9EURO</name>
<evidence type="ECO:0000313" key="5">
    <source>
        <dbReference type="Proteomes" id="UP000191672"/>
    </source>
</evidence>
<keyword evidence="5" id="KW-1185">Reference proteome</keyword>
<dbReference type="Gene3D" id="3.40.50.1820">
    <property type="entry name" value="alpha/beta hydrolase"/>
    <property type="match status" value="1"/>
</dbReference>
<evidence type="ECO:0000256" key="2">
    <source>
        <dbReference type="ARBA" id="ARBA00038334"/>
    </source>
</evidence>
<accession>A0A1V6PT01</accession>
<dbReference type="InterPro" id="IPR000073">
    <property type="entry name" value="AB_hydrolase_1"/>
</dbReference>
<dbReference type="PANTHER" id="PTHR43329">
    <property type="entry name" value="EPOXIDE HYDROLASE"/>
    <property type="match status" value="1"/>
</dbReference>
<evidence type="ECO:0000256" key="1">
    <source>
        <dbReference type="ARBA" id="ARBA00022801"/>
    </source>
</evidence>
<sequence length="256" mass="29120">MNFPDNTAAFDFEAKALANNYTVVCPTLRGYPPSDVPDYTDAYDLMTVASGFFAILDHFGAEKAFVGGHGFGGAAIQTSTFLHPERVLGLIIINSPIAPKFYDLVNHDSEQQKLSEYTIPCIRYQDGDPKNAEFIVRNIRNPERREELLHYLTESPMHRMLSYYKKSYPAPPYGQKVDTSMMLFRIPALIIWDLEEEYFSTKLLDGPPEYLLERLRVVLVPGAGHWSFQDKPAVVSREIRSWLEGLRSETRCEVGT</sequence>
<evidence type="ECO:0000259" key="3">
    <source>
        <dbReference type="Pfam" id="PF12697"/>
    </source>
</evidence>
<comment type="similarity">
    <text evidence="2">Belongs to the AB hydrolase superfamily. Epoxide hydrolase family.</text>
</comment>
<feature type="domain" description="AB hydrolase-1" evidence="3">
    <location>
        <begin position="14"/>
        <end position="236"/>
    </location>
</feature>
<dbReference type="GO" id="GO:0017000">
    <property type="term" value="P:antibiotic biosynthetic process"/>
    <property type="evidence" value="ECO:0007669"/>
    <property type="project" value="UniProtKB-ARBA"/>
</dbReference>
<dbReference type="PRINTS" id="PR00412">
    <property type="entry name" value="EPOXHYDRLASE"/>
</dbReference>
<dbReference type="AlphaFoldDB" id="A0A1V6PT01"/>
<dbReference type="EMBL" id="MDYN01000039">
    <property type="protein sequence ID" value="OQD80128.1"/>
    <property type="molecule type" value="Genomic_DNA"/>
</dbReference>
<dbReference type="STRING" id="416450.A0A1V6PT01"/>
<dbReference type="GO" id="GO:0016787">
    <property type="term" value="F:hydrolase activity"/>
    <property type="evidence" value="ECO:0007669"/>
    <property type="project" value="UniProtKB-KW"/>
</dbReference>
<dbReference type="InterPro" id="IPR029058">
    <property type="entry name" value="AB_hydrolase_fold"/>
</dbReference>
<protein>
    <recommendedName>
        <fullName evidence="3">AB hydrolase-1 domain-containing protein</fullName>
    </recommendedName>
</protein>
<dbReference type="OrthoDB" id="408373at2759"/>
<keyword evidence="1" id="KW-0378">Hydrolase</keyword>
<comment type="caution">
    <text evidence="4">The sequence shown here is derived from an EMBL/GenBank/DDBJ whole genome shotgun (WGS) entry which is preliminary data.</text>
</comment>